<dbReference type="SUPFAM" id="SSF49562">
    <property type="entry name" value="C2 domain (Calcium/lipid-binding domain, CaLB)"/>
    <property type="match status" value="1"/>
</dbReference>
<evidence type="ECO:0000256" key="1">
    <source>
        <dbReference type="ARBA" id="ARBA00022723"/>
    </source>
</evidence>
<evidence type="ECO:0000313" key="5">
    <source>
        <dbReference type="Proteomes" id="UP000283269"/>
    </source>
</evidence>
<evidence type="ECO:0000256" key="2">
    <source>
        <dbReference type="ARBA" id="ARBA00022837"/>
    </source>
</evidence>
<reference evidence="4 5" key="1">
    <citation type="journal article" date="2018" name="Evol. Lett.">
        <title>Horizontal gene cluster transfer increased hallucinogenic mushroom diversity.</title>
        <authorList>
            <person name="Reynolds H.T."/>
            <person name="Vijayakumar V."/>
            <person name="Gluck-Thaler E."/>
            <person name="Korotkin H.B."/>
            <person name="Matheny P.B."/>
            <person name="Slot J.C."/>
        </authorList>
    </citation>
    <scope>NUCLEOTIDE SEQUENCE [LARGE SCALE GENOMIC DNA]</scope>
    <source>
        <strain evidence="4 5">2631</strain>
    </source>
</reference>
<evidence type="ECO:0000259" key="3">
    <source>
        <dbReference type="PROSITE" id="PS50004"/>
    </source>
</evidence>
<dbReference type="GO" id="GO:0046872">
    <property type="term" value="F:metal ion binding"/>
    <property type="evidence" value="ECO:0007669"/>
    <property type="project" value="UniProtKB-KW"/>
</dbReference>
<dbReference type="PANTHER" id="PTHR46502:SF2">
    <property type="entry name" value="16 KDA PHLOEM PROTEIN 2"/>
    <property type="match status" value="1"/>
</dbReference>
<gene>
    <name evidence="4" type="ORF">CVT25_010838</name>
</gene>
<dbReference type="STRING" id="93625.A0A409WF47"/>
<feature type="domain" description="C2" evidence="3">
    <location>
        <begin position="4"/>
        <end position="121"/>
    </location>
</feature>
<dbReference type="PANTHER" id="PTHR46502">
    <property type="entry name" value="C2 DOMAIN-CONTAINING"/>
    <property type="match status" value="1"/>
</dbReference>
<dbReference type="OrthoDB" id="270970at2759"/>
<sequence>MNKTKTPINLNDKINKEDEIGTLIVVLLKARNLNDKHSFRKSDVFAQATLNGAQKRTHVDIKGGQRPEWDGEVRFKIVRSTATKYRKLEVACYAQEPRSEDLMGQGVVDITETLRTGEFDG</sequence>
<dbReference type="EMBL" id="NHYD01003443">
    <property type="protein sequence ID" value="PPQ77144.1"/>
    <property type="molecule type" value="Genomic_DNA"/>
</dbReference>
<dbReference type="InterPro" id="IPR000008">
    <property type="entry name" value="C2_dom"/>
</dbReference>
<dbReference type="AlphaFoldDB" id="A0A409WF47"/>
<name>A0A409WF47_PSICY</name>
<keyword evidence="2" id="KW-0106">Calcium</keyword>
<protein>
    <recommendedName>
        <fullName evidence="3">C2 domain-containing protein</fullName>
    </recommendedName>
</protein>
<dbReference type="SMART" id="SM00239">
    <property type="entry name" value="C2"/>
    <property type="match status" value="1"/>
</dbReference>
<dbReference type="Pfam" id="PF00168">
    <property type="entry name" value="C2"/>
    <property type="match status" value="1"/>
</dbReference>
<dbReference type="InterPro" id="IPR035892">
    <property type="entry name" value="C2_domain_sf"/>
</dbReference>
<comment type="caution">
    <text evidence="4">The sequence shown here is derived from an EMBL/GenBank/DDBJ whole genome shotgun (WGS) entry which is preliminary data.</text>
</comment>
<keyword evidence="5" id="KW-1185">Reference proteome</keyword>
<dbReference type="PROSITE" id="PS50004">
    <property type="entry name" value="C2"/>
    <property type="match status" value="1"/>
</dbReference>
<organism evidence="4 5">
    <name type="scientific">Psilocybe cyanescens</name>
    <dbReference type="NCBI Taxonomy" id="93625"/>
    <lineage>
        <taxon>Eukaryota</taxon>
        <taxon>Fungi</taxon>
        <taxon>Dikarya</taxon>
        <taxon>Basidiomycota</taxon>
        <taxon>Agaricomycotina</taxon>
        <taxon>Agaricomycetes</taxon>
        <taxon>Agaricomycetidae</taxon>
        <taxon>Agaricales</taxon>
        <taxon>Agaricineae</taxon>
        <taxon>Strophariaceae</taxon>
        <taxon>Psilocybe</taxon>
    </lineage>
</organism>
<dbReference type="InParanoid" id="A0A409WF47"/>
<accession>A0A409WF47</accession>
<keyword evidence="1" id="KW-0479">Metal-binding</keyword>
<dbReference type="Proteomes" id="UP000283269">
    <property type="component" value="Unassembled WGS sequence"/>
</dbReference>
<dbReference type="Gene3D" id="2.60.40.150">
    <property type="entry name" value="C2 domain"/>
    <property type="match status" value="1"/>
</dbReference>
<evidence type="ECO:0000313" key="4">
    <source>
        <dbReference type="EMBL" id="PPQ77144.1"/>
    </source>
</evidence>
<proteinExistence type="predicted"/>